<accession>A0ABV0NDU2</accession>
<protein>
    <submittedName>
        <fullName evidence="2">Ubiquitin carboxyl-terminal hydrolase 45</fullName>
    </submittedName>
</protein>
<dbReference type="EMBL" id="JAHRIO010033303">
    <property type="protein sequence ID" value="MEQ2169580.1"/>
    <property type="molecule type" value="Genomic_DNA"/>
</dbReference>
<sequence>MLIDLIQEVKEKGYKLKICPSVETNLSPLTVILSSPDPLTAAMIHFLQSMKEPGKGPVNPKVLFNQLCQKYGLTLYIRIFWFSLLTITILTTHLFFSHNV</sequence>
<feature type="transmembrane region" description="Helical" evidence="1">
    <location>
        <begin position="75"/>
        <end position="96"/>
    </location>
</feature>
<keyword evidence="3" id="KW-1185">Reference proteome</keyword>
<comment type="caution">
    <text evidence="2">The sequence shown here is derived from an EMBL/GenBank/DDBJ whole genome shotgun (WGS) entry which is preliminary data.</text>
</comment>
<evidence type="ECO:0000313" key="2">
    <source>
        <dbReference type="EMBL" id="MEQ2169580.1"/>
    </source>
</evidence>
<dbReference type="Proteomes" id="UP001476798">
    <property type="component" value="Unassembled WGS sequence"/>
</dbReference>
<reference evidence="2 3" key="1">
    <citation type="submission" date="2021-06" db="EMBL/GenBank/DDBJ databases">
        <authorList>
            <person name="Palmer J.M."/>
        </authorList>
    </citation>
    <scope>NUCLEOTIDE SEQUENCE [LARGE SCALE GENOMIC DNA]</scope>
    <source>
        <strain evidence="2 3">GA_2019</strain>
        <tissue evidence="2">Muscle</tissue>
    </source>
</reference>
<keyword evidence="1" id="KW-1133">Transmembrane helix</keyword>
<keyword evidence="1" id="KW-0812">Transmembrane</keyword>
<keyword evidence="1" id="KW-0472">Membrane</keyword>
<name>A0ABV0NDU2_9TELE</name>
<proteinExistence type="predicted"/>
<keyword evidence="2" id="KW-0378">Hydrolase</keyword>
<gene>
    <name evidence="2" type="primary">USP45</name>
    <name evidence="2" type="ORF">GOODEAATRI_026586</name>
</gene>
<evidence type="ECO:0000256" key="1">
    <source>
        <dbReference type="SAM" id="Phobius"/>
    </source>
</evidence>
<dbReference type="GO" id="GO:0016787">
    <property type="term" value="F:hydrolase activity"/>
    <property type="evidence" value="ECO:0007669"/>
    <property type="project" value="UniProtKB-KW"/>
</dbReference>
<evidence type="ECO:0000313" key="3">
    <source>
        <dbReference type="Proteomes" id="UP001476798"/>
    </source>
</evidence>
<organism evidence="2 3">
    <name type="scientific">Goodea atripinnis</name>
    <dbReference type="NCBI Taxonomy" id="208336"/>
    <lineage>
        <taxon>Eukaryota</taxon>
        <taxon>Metazoa</taxon>
        <taxon>Chordata</taxon>
        <taxon>Craniata</taxon>
        <taxon>Vertebrata</taxon>
        <taxon>Euteleostomi</taxon>
        <taxon>Actinopterygii</taxon>
        <taxon>Neopterygii</taxon>
        <taxon>Teleostei</taxon>
        <taxon>Neoteleostei</taxon>
        <taxon>Acanthomorphata</taxon>
        <taxon>Ovalentaria</taxon>
        <taxon>Atherinomorphae</taxon>
        <taxon>Cyprinodontiformes</taxon>
        <taxon>Goodeidae</taxon>
        <taxon>Goodea</taxon>
    </lineage>
</organism>